<organism evidence="1 2">
    <name type="scientific">Larimichthys crocea</name>
    <name type="common">Large yellow croaker</name>
    <name type="synonym">Pseudosciaena crocea</name>
    <dbReference type="NCBI Taxonomy" id="215358"/>
    <lineage>
        <taxon>Eukaryota</taxon>
        <taxon>Metazoa</taxon>
        <taxon>Chordata</taxon>
        <taxon>Craniata</taxon>
        <taxon>Vertebrata</taxon>
        <taxon>Euteleostomi</taxon>
        <taxon>Actinopterygii</taxon>
        <taxon>Neopterygii</taxon>
        <taxon>Teleostei</taxon>
        <taxon>Neoteleostei</taxon>
        <taxon>Acanthomorphata</taxon>
        <taxon>Eupercaria</taxon>
        <taxon>Sciaenidae</taxon>
        <taxon>Larimichthys</taxon>
    </lineage>
</organism>
<name>A0ACD3QH32_LARCR</name>
<keyword evidence="2" id="KW-1185">Reference proteome</keyword>
<dbReference type="Proteomes" id="UP000793456">
    <property type="component" value="Chromosome XIX"/>
</dbReference>
<comment type="caution">
    <text evidence="1">The sequence shown here is derived from an EMBL/GenBank/DDBJ whole genome shotgun (WGS) entry which is preliminary data.</text>
</comment>
<gene>
    <name evidence="1" type="ORF">E3U43_016206</name>
</gene>
<dbReference type="EMBL" id="CM011692">
    <property type="protein sequence ID" value="TMS06447.1"/>
    <property type="molecule type" value="Genomic_DNA"/>
</dbReference>
<evidence type="ECO:0000313" key="2">
    <source>
        <dbReference type="Proteomes" id="UP000793456"/>
    </source>
</evidence>
<proteinExistence type="predicted"/>
<reference evidence="1" key="1">
    <citation type="submission" date="2018-11" db="EMBL/GenBank/DDBJ databases">
        <title>The sequence and de novo assembly of Larimichthys crocea genome using PacBio and Hi-C technologies.</title>
        <authorList>
            <person name="Xu P."/>
            <person name="Chen B."/>
            <person name="Zhou Z."/>
            <person name="Ke Q."/>
            <person name="Wu Y."/>
            <person name="Bai H."/>
            <person name="Pu F."/>
        </authorList>
    </citation>
    <scope>NUCLEOTIDE SEQUENCE</scope>
    <source>
        <tissue evidence="1">Muscle</tissue>
    </source>
</reference>
<evidence type="ECO:0000313" key="1">
    <source>
        <dbReference type="EMBL" id="TMS06447.1"/>
    </source>
</evidence>
<sequence>MSYGLITSITSARNVVMKAHIASAAIKESCLLRGLSQIVSGLELIPLQKYFKKNNNNDSTGTKSTFGSATDTKDLMYLQNIKKKICINVTTQPPTVIACQPQDGLTGQSTFQELVRERRPEKINLVNYNTF</sequence>
<protein>
    <submittedName>
        <fullName evidence="1">Uncharacterized protein</fullName>
    </submittedName>
</protein>
<accession>A0ACD3QH32</accession>